<organism evidence="4 5">
    <name type="scientific">Mycolicibacterium chubuense</name>
    <name type="common">Mycobacterium chubuense</name>
    <dbReference type="NCBI Taxonomy" id="1800"/>
    <lineage>
        <taxon>Bacteria</taxon>
        <taxon>Bacillati</taxon>
        <taxon>Actinomycetota</taxon>
        <taxon>Actinomycetes</taxon>
        <taxon>Mycobacteriales</taxon>
        <taxon>Mycobacteriaceae</taxon>
        <taxon>Mycolicibacterium</taxon>
    </lineage>
</organism>
<feature type="domain" description="HTH tetR-type" evidence="3">
    <location>
        <begin position="21"/>
        <end position="81"/>
    </location>
</feature>
<evidence type="ECO:0000259" key="3">
    <source>
        <dbReference type="PROSITE" id="PS50977"/>
    </source>
</evidence>
<dbReference type="PANTHER" id="PTHR43479:SF11">
    <property type="entry name" value="ACREF_ENVCD OPERON REPRESSOR-RELATED"/>
    <property type="match status" value="1"/>
</dbReference>
<comment type="caution">
    <text evidence="4">The sequence shown here is derived from an EMBL/GenBank/DDBJ whole genome shotgun (WGS) entry which is preliminary data.</text>
</comment>
<sequence>MHHCGVSKTVWRGQTMDDRSAERRQQLLDVCLELVGSGGAAVVTLRGVCRTAKLSPRYFYENFSSREDLLIATYDHVEAELFERLVRAGQGHRTLSIRTVLETCAEYFEEDPRRARILLREPMSDETLRAHQSGKAPVFIASVIPALESADRREAPRDAQELGVLAASLSGALIFLYLEWLDGRLDIERDALADSATRLVTAIARASRREP</sequence>
<dbReference type="EMBL" id="JYNX01000087">
    <property type="protein sequence ID" value="KMO69872.1"/>
    <property type="molecule type" value="Genomic_DNA"/>
</dbReference>
<dbReference type="PANTHER" id="PTHR43479">
    <property type="entry name" value="ACREF/ENVCD OPERON REPRESSOR-RELATED"/>
    <property type="match status" value="1"/>
</dbReference>
<proteinExistence type="predicted"/>
<dbReference type="Proteomes" id="UP000036176">
    <property type="component" value="Unassembled WGS sequence"/>
</dbReference>
<evidence type="ECO:0000256" key="2">
    <source>
        <dbReference type="PROSITE-ProRule" id="PRU00335"/>
    </source>
</evidence>
<reference evidence="4 5" key="1">
    <citation type="journal article" date="2015" name="Genome Biol. Evol.">
        <title>Characterization of Three Mycobacterium spp. with Potential Use in Bioremediation by Genome Sequencing and Comparative Genomics.</title>
        <authorList>
            <person name="Das S."/>
            <person name="Pettersson B.M."/>
            <person name="Behra P.R."/>
            <person name="Ramesh M."/>
            <person name="Dasgupta S."/>
            <person name="Bhattacharya A."/>
            <person name="Kirsebom L.A."/>
        </authorList>
    </citation>
    <scope>NUCLEOTIDE SEQUENCE [LARGE SCALE GENOMIC DNA]</scope>
    <source>
        <strain evidence="4 5">DSM 44219</strain>
    </source>
</reference>
<evidence type="ECO:0000313" key="5">
    <source>
        <dbReference type="Proteomes" id="UP000036176"/>
    </source>
</evidence>
<dbReference type="AlphaFoldDB" id="A0A0J6VJW0"/>
<dbReference type="GO" id="GO:0003677">
    <property type="term" value="F:DNA binding"/>
    <property type="evidence" value="ECO:0007669"/>
    <property type="project" value="UniProtKB-UniRule"/>
</dbReference>
<dbReference type="InterPro" id="IPR050624">
    <property type="entry name" value="HTH-type_Tx_Regulator"/>
</dbReference>
<keyword evidence="5" id="KW-1185">Reference proteome</keyword>
<dbReference type="Gene3D" id="1.10.357.10">
    <property type="entry name" value="Tetracycline Repressor, domain 2"/>
    <property type="match status" value="1"/>
</dbReference>
<dbReference type="PATRIC" id="fig|1800.3.peg.5462"/>
<keyword evidence="1 2" id="KW-0238">DNA-binding</keyword>
<dbReference type="Pfam" id="PF00440">
    <property type="entry name" value="TetR_N"/>
    <property type="match status" value="1"/>
</dbReference>
<gene>
    <name evidence="4" type="primary">fabR_5</name>
    <name evidence="4" type="ORF">MCHUDSM44219_05424</name>
</gene>
<evidence type="ECO:0000256" key="1">
    <source>
        <dbReference type="ARBA" id="ARBA00023125"/>
    </source>
</evidence>
<name>A0A0J6VJW0_MYCCU</name>
<dbReference type="InterPro" id="IPR001647">
    <property type="entry name" value="HTH_TetR"/>
</dbReference>
<dbReference type="PROSITE" id="PS50977">
    <property type="entry name" value="HTH_TETR_2"/>
    <property type="match status" value="1"/>
</dbReference>
<evidence type="ECO:0000313" key="4">
    <source>
        <dbReference type="EMBL" id="KMO69872.1"/>
    </source>
</evidence>
<accession>A0A0J6VJW0</accession>
<dbReference type="InterPro" id="IPR009057">
    <property type="entry name" value="Homeodomain-like_sf"/>
</dbReference>
<dbReference type="SUPFAM" id="SSF46689">
    <property type="entry name" value="Homeodomain-like"/>
    <property type="match status" value="1"/>
</dbReference>
<feature type="DNA-binding region" description="H-T-H motif" evidence="2">
    <location>
        <begin position="44"/>
        <end position="63"/>
    </location>
</feature>
<protein>
    <submittedName>
        <fullName evidence="4">HTH-type transcriptional repressor FabR</fullName>
    </submittedName>
</protein>